<dbReference type="EMBL" id="CP002105">
    <property type="protein sequence ID" value="ADL12237.1"/>
    <property type="molecule type" value="Genomic_DNA"/>
</dbReference>
<protein>
    <submittedName>
        <fullName evidence="2">Ribonuclease H</fullName>
    </submittedName>
</protein>
<gene>
    <name evidence="2" type="ordered locus">Acear_0697</name>
</gene>
<dbReference type="FunFam" id="3.30.420.10:FF:000076">
    <property type="entry name" value="RBR-type E3 ubiquitin transferase"/>
    <property type="match status" value="1"/>
</dbReference>
<dbReference type="HOGENOM" id="CLU_1357986_0_0_9"/>
<reference evidence="2 3" key="1">
    <citation type="journal article" date="2010" name="Stand. Genomic Sci.">
        <title>Complete genome sequence of Acetohalobium arabaticum type strain (Z-7288).</title>
        <authorList>
            <person name="Sikorski J."/>
            <person name="Lapidus A."/>
            <person name="Chertkov O."/>
            <person name="Lucas S."/>
            <person name="Copeland A."/>
            <person name="Glavina Del Rio T."/>
            <person name="Nolan M."/>
            <person name="Tice H."/>
            <person name="Cheng J.F."/>
            <person name="Han C."/>
            <person name="Brambilla E."/>
            <person name="Pitluck S."/>
            <person name="Liolios K."/>
            <person name="Ivanova N."/>
            <person name="Mavromatis K."/>
            <person name="Mikhailova N."/>
            <person name="Pati A."/>
            <person name="Bruce D."/>
            <person name="Detter C."/>
            <person name="Tapia R."/>
            <person name="Goodwin L."/>
            <person name="Chen A."/>
            <person name="Palaniappan K."/>
            <person name="Land M."/>
            <person name="Hauser L."/>
            <person name="Chang Y.J."/>
            <person name="Jeffries C.D."/>
            <person name="Rohde M."/>
            <person name="Goker M."/>
            <person name="Spring S."/>
            <person name="Woyke T."/>
            <person name="Bristow J."/>
            <person name="Eisen J.A."/>
            <person name="Markowitz V."/>
            <person name="Hugenholtz P."/>
            <person name="Kyrpides N.C."/>
            <person name="Klenk H.P."/>
        </authorList>
    </citation>
    <scope>NUCLEOTIDE SEQUENCE [LARGE SCALE GENOMIC DNA]</scope>
    <source>
        <strain evidence="3">ATCC 49924 / DSM 5501 / Z-7288</strain>
    </source>
</reference>
<dbReference type="SUPFAM" id="SSF53098">
    <property type="entry name" value="Ribonuclease H-like"/>
    <property type="match status" value="1"/>
</dbReference>
<accession>D9QVH8</accession>
<dbReference type="Pfam" id="PF13456">
    <property type="entry name" value="RVT_3"/>
    <property type="match status" value="1"/>
</dbReference>
<dbReference type="InterPro" id="IPR036397">
    <property type="entry name" value="RNaseH_sf"/>
</dbReference>
<feature type="domain" description="RNase H type-1" evidence="1">
    <location>
        <begin position="1"/>
        <end position="130"/>
    </location>
</feature>
<dbReference type="PANTHER" id="PTHR48475">
    <property type="entry name" value="RIBONUCLEASE H"/>
    <property type="match status" value="1"/>
</dbReference>
<evidence type="ECO:0000259" key="1">
    <source>
        <dbReference type="PROSITE" id="PS50879"/>
    </source>
</evidence>
<proteinExistence type="predicted"/>
<dbReference type="PROSITE" id="PS50879">
    <property type="entry name" value="RNASE_H_1"/>
    <property type="match status" value="1"/>
</dbReference>
<dbReference type="STRING" id="574087.Acear_0697"/>
<dbReference type="eggNOG" id="COG0328">
    <property type="taxonomic scope" value="Bacteria"/>
</dbReference>
<sequence length="201" mass="22314">MELNIYTDGASRGNPGPGGIGVLIKDGSNNIKEELADYIGEATNNEAEYQAIIAGLKKARELNSESISLFSDSQLVIKQLTGEYRVRSEKLKPYYLEIKELLQDLPDCDFQHIPREENHKADELANLGIDQFQQSRVDSIGDVEQLVAELDEETAEFETSADIESVIDSICDKLNQDEGDSEECLKSGIIYGLLLADKINK</sequence>
<evidence type="ECO:0000313" key="2">
    <source>
        <dbReference type="EMBL" id="ADL12237.1"/>
    </source>
</evidence>
<name>D9QVH8_ACEAZ</name>
<evidence type="ECO:0000313" key="3">
    <source>
        <dbReference type="Proteomes" id="UP000001661"/>
    </source>
</evidence>
<dbReference type="RefSeq" id="WP_013277683.1">
    <property type="nucleotide sequence ID" value="NC_014378.1"/>
</dbReference>
<dbReference type="InterPro" id="IPR012337">
    <property type="entry name" value="RNaseH-like_sf"/>
</dbReference>
<dbReference type="AlphaFoldDB" id="D9QVH8"/>
<dbReference type="KEGG" id="aar:Acear_0697"/>
<dbReference type="Gene3D" id="3.30.420.10">
    <property type="entry name" value="Ribonuclease H-like superfamily/Ribonuclease H"/>
    <property type="match status" value="1"/>
</dbReference>
<dbReference type="GO" id="GO:0003676">
    <property type="term" value="F:nucleic acid binding"/>
    <property type="evidence" value="ECO:0007669"/>
    <property type="project" value="InterPro"/>
</dbReference>
<dbReference type="PANTHER" id="PTHR48475:SF1">
    <property type="entry name" value="RNASE H TYPE-1 DOMAIN-CONTAINING PROTEIN"/>
    <property type="match status" value="1"/>
</dbReference>
<dbReference type="Proteomes" id="UP000001661">
    <property type="component" value="Chromosome"/>
</dbReference>
<dbReference type="CDD" id="cd09279">
    <property type="entry name" value="RNase_HI_like"/>
    <property type="match status" value="1"/>
</dbReference>
<dbReference type="GO" id="GO:0004523">
    <property type="term" value="F:RNA-DNA hybrid ribonuclease activity"/>
    <property type="evidence" value="ECO:0007669"/>
    <property type="project" value="InterPro"/>
</dbReference>
<organism evidence="2 3">
    <name type="scientific">Acetohalobium arabaticum (strain ATCC 49924 / DSM 5501 / Z-7288)</name>
    <dbReference type="NCBI Taxonomy" id="574087"/>
    <lineage>
        <taxon>Bacteria</taxon>
        <taxon>Bacillati</taxon>
        <taxon>Bacillota</taxon>
        <taxon>Clostridia</taxon>
        <taxon>Halanaerobiales</taxon>
        <taxon>Halobacteroidaceae</taxon>
        <taxon>Acetohalobium</taxon>
    </lineage>
</organism>
<dbReference type="InterPro" id="IPR002156">
    <property type="entry name" value="RNaseH_domain"/>
</dbReference>
<keyword evidence="3" id="KW-1185">Reference proteome</keyword>